<accession>A0AAD7BIG4</accession>
<name>A0AAD7BIG4_MYCRO</name>
<evidence type="ECO:0008006" key="3">
    <source>
        <dbReference type="Google" id="ProtNLM"/>
    </source>
</evidence>
<sequence>MEKGKSLNGYNLILGTSHVAGSVELKDRVTITKRCRNLPGGFVIVATSNVSLSSSVHPTALAMNELAQELADQVIDWVADEGLMHMRICSLVCKRWLHRTRCHLFSTVLLTTENLRAFIDLVESSSLPILSFIRHLKLQYNGSPLDNTLLARAHLCPNLTRIRILITGHSDNARWLANQSLHSHLRSWGDASGSLSHLELVLHRPKTISVGTLTEIVSCIPKMGTLAMKGIFLAESMTSLSFTPCCLEHLVLSSPGGAHVHLSWLRAFPVTPILKSLEFSPPRSNDDAWTPVGAYFQHAGKGLRSLKVGLIYPQRTFLQYTPNLENLVFRVENPAELLEVLQSLHVSHAWIVIEVRVDGPPVGDDPIPWNALDTLLAEPQFLTLKRFRFIPGLSGLGWPCTYQALNALANMRGILI</sequence>
<reference evidence="1" key="1">
    <citation type="submission" date="2023-03" db="EMBL/GenBank/DDBJ databases">
        <title>Massive genome expansion in bonnet fungi (Mycena s.s.) driven by repeated elements and novel gene families across ecological guilds.</title>
        <authorList>
            <consortium name="Lawrence Berkeley National Laboratory"/>
            <person name="Harder C.B."/>
            <person name="Miyauchi S."/>
            <person name="Viragh M."/>
            <person name="Kuo A."/>
            <person name="Thoen E."/>
            <person name="Andreopoulos B."/>
            <person name="Lu D."/>
            <person name="Skrede I."/>
            <person name="Drula E."/>
            <person name="Henrissat B."/>
            <person name="Morin E."/>
            <person name="Kohler A."/>
            <person name="Barry K."/>
            <person name="LaButti K."/>
            <person name="Morin E."/>
            <person name="Salamov A."/>
            <person name="Lipzen A."/>
            <person name="Mereny Z."/>
            <person name="Hegedus B."/>
            <person name="Baldrian P."/>
            <person name="Stursova M."/>
            <person name="Weitz H."/>
            <person name="Taylor A."/>
            <person name="Grigoriev I.V."/>
            <person name="Nagy L.G."/>
            <person name="Martin F."/>
            <person name="Kauserud H."/>
        </authorList>
    </citation>
    <scope>NUCLEOTIDE SEQUENCE</scope>
    <source>
        <strain evidence="1">CBHHK067</strain>
    </source>
</reference>
<evidence type="ECO:0000313" key="1">
    <source>
        <dbReference type="EMBL" id="KAJ7621816.1"/>
    </source>
</evidence>
<evidence type="ECO:0000313" key="2">
    <source>
        <dbReference type="Proteomes" id="UP001221757"/>
    </source>
</evidence>
<comment type="caution">
    <text evidence="1">The sequence shown here is derived from an EMBL/GenBank/DDBJ whole genome shotgun (WGS) entry which is preliminary data.</text>
</comment>
<gene>
    <name evidence="1" type="ORF">B0H17DRAFT_1188385</name>
</gene>
<dbReference type="AlphaFoldDB" id="A0AAD7BIG4"/>
<proteinExistence type="predicted"/>
<dbReference type="EMBL" id="JARKIE010000663">
    <property type="protein sequence ID" value="KAJ7621816.1"/>
    <property type="molecule type" value="Genomic_DNA"/>
</dbReference>
<dbReference type="Proteomes" id="UP001221757">
    <property type="component" value="Unassembled WGS sequence"/>
</dbReference>
<protein>
    <recommendedName>
        <fullName evidence="3">F-box domain-containing protein</fullName>
    </recommendedName>
</protein>
<keyword evidence="2" id="KW-1185">Reference proteome</keyword>
<organism evidence="1 2">
    <name type="scientific">Mycena rosella</name>
    <name type="common">Pink bonnet</name>
    <name type="synonym">Agaricus rosellus</name>
    <dbReference type="NCBI Taxonomy" id="1033263"/>
    <lineage>
        <taxon>Eukaryota</taxon>
        <taxon>Fungi</taxon>
        <taxon>Dikarya</taxon>
        <taxon>Basidiomycota</taxon>
        <taxon>Agaricomycotina</taxon>
        <taxon>Agaricomycetes</taxon>
        <taxon>Agaricomycetidae</taxon>
        <taxon>Agaricales</taxon>
        <taxon>Marasmiineae</taxon>
        <taxon>Mycenaceae</taxon>
        <taxon>Mycena</taxon>
    </lineage>
</organism>